<feature type="compositionally biased region" description="Basic and acidic residues" evidence="2">
    <location>
        <begin position="75"/>
        <end position="90"/>
    </location>
</feature>
<dbReference type="SUPFAM" id="SSF89447">
    <property type="entry name" value="AbrB/MazE/MraZ-like"/>
    <property type="match status" value="1"/>
</dbReference>
<gene>
    <name evidence="4" type="ORF">JOF55_001770</name>
</gene>
<organism evidence="4 5">
    <name type="scientific">Haloactinomyces albus</name>
    <dbReference type="NCBI Taxonomy" id="1352928"/>
    <lineage>
        <taxon>Bacteria</taxon>
        <taxon>Bacillati</taxon>
        <taxon>Actinomycetota</taxon>
        <taxon>Actinomycetes</taxon>
        <taxon>Actinopolysporales</taxon>
        <taxon>Actinopolysporaceae</taxon>
        <taxon>Haloactinomyces</taxon>
    </lineage>
</organism>
<dbReference type="GO" id="GO:0003677">
    <property type="term" value="F:DNA binding"/>
    <property type="evidence" value="ECO:0007669"/>
    <property type="project" value="UniProtKB-UniRule"/>
</dbReference>
<proteinExistence type="predicted"/>
<evidence type="ECO:0000256" key="2">
    <source>
        <dbReference type="SAM" id="MobiDB-lite"/>
    </source>
</evidence>
<dbReference type="EMBL" id="JAVDXW010000001">
    <property type="protein sequence ID" value="MDR7301589.1"/>
    <property type="molecule type" value="Genomic_DNA"/>
</dbReference>
<dbReference type="RefSeq" id="WP_310272340.1">
    <property type="nucleotide sequence ID" value="NZ_JAVDXW010000001.1"/>
</dbReference>
<feature type="region of interest" description="Disordered" evidence="2">
    <location>
        <begin position="68"/>
        <end position="90"/>
    </location>
</feature>
<evidence type="ECO:0000259" key="3">
    <source>
        <dbReference type="PROSITE" id="PS51740"/>
    </source>
</evidence>
<dbReference type="InterPro" id="IPR007159">
    <property type="entry name" value="SpoVT-AbrB_dom"/>
</dbReference>
<dbReference type="PROSITE" id="PS51740">
    <property type="entry name" value="SPOVT_ABRB"/>
    <property type="match status" value="1"/>
</dbReference>
<accession>A0AAE3ZEL4</accession>
<comment type="caution">
    <text evidence="4">The sequence shown here is derived from an EMBL/GenBank/DDBJ whole genome shotgun (WGS) entry which is preliminary data.</text>
</comment>
<feature type="domain" description="SpoVT-AbrB" evidence="3">
    <location>
        <begin position="5"/>
        <end position="50"/>
    </location>
</feature>
<sequence>MTTPMTTVHMSQQGRVVIPAAYRNRLGITPDTDLVCYVEYGRVVYEERDHMKRRLQREALAAFQGARASPVDEFVAERRDHAQQEQEGER</sequence>
<evidence type="ECO:0000313" key="5">
    <source>
        <dbReference type="Proteomes" id="UP001180845"/>
    </source>
</evidence>
<keyword evidence="5" id="KW-1185">Reference proteome</keyword>
<dbReference type="Gene3D" id="2.10.260.10">
    <property type="match status" value="1"/>
</dbReference>
<evidence type="ECO:0000256" key="1">
    <source>
        <dbReference type="PROSITE-ProRule" id="PRU01076"/>
    </source>
</evidence>
<dbReference type="AlphaFoldDB" id="A0AAE3ZEL4"/>
<dbReference type="InterPro" id="IPR037914">
    <property type="entry name" value="SpoVT-AbrB_sf"/>
</dbReference>
<reference evidence="4" key="1">
    <citation type="submission" date="2023-07" db="EMBL/GenBank/DDBJ databases">
        <title>Sequencing the genomes of 1000 actinobacteria strains.</title>
        <authorList>
            <person name="Klenk H.-P."/>
        </authorList>
    </citation>
    <scope>NUCLEOTIDE SEQUENCE</scope>
    <source>
        <strain evidence="4">DSM 45977</strain>
    </source>
</reference>
<protein>
    <submittedName>
        <fullName evidence="4">Bifunctional DNA-binding transcriptional regulator/antitoxin component of YhaV-PrlF toxin-antitoxin module</fullName>
    </submittedName>
</protein>
<evidence type="ECO:0000313" key="4">
    <source>
        <dbReference type="EMBL" id="MDR7301589.1"/>
    </source>
</evidence>
<name>A0AAE3ZEL4_9ACTN</name>
<dbReference type="Proteomes" id="UP001180845">
    <property type="component" value="Unassembled WGS sequence"/>
</dbReference>
<keyword evidence="1 4" id="KW-0238">DNA-binding</keyword>